<evidence type="ECO:0000313" key="1">
    <source>
        <dbReference type="EMBL" id="CAJ1949855.1"/>
    </source>
</evidence>
<dbReference type="EMBL" id="CAKOGP040001758">
    <property type="protein sequence ID" value="CAJ1949855.1"/>
    <property type="molecule type" value="Genomic_DNA"/>
</dbReference>
<name>A0AAD2JHG7_9STRA</name>
<sequence>MILDRRQAIVTSSIFLPPFAKGVLGNLAISNCSDLICNYTPVSFREDIKLEDLFLYRGNTIPLDDVAQVVDPEPDLLMEGTYDDPLALKYFECLEKVLCAFPVRPSTGHIATSNQQEAGKWGQTVSVWPLGSSWAYVWPEDNEIFFPTKCKDQCDDSELALNQRLPDALHRNREVLFTSWFDDQQAVSLPKNFKSLRSAFLIIPSRFDAQLKVELQKRNYGLS</sequence>
<comment type="caution">
    <text evidence="1">The sequence shown here is derived from an EMBL/GenBank/DDBJ whole genome shotgun (WGS) entry which is preliminary data.</text>
</comment>
<dbReference type="AlphaFoldDB" id="A0AAD2JHG7"/>
<reference evidence="1" key="1">
    <citation type="submission" date="2023-08" db="EMBL/GenBank/DDBJ databases">
        <authorList>
            <person name="Audoor S."/>
            <person name="Bilcke G."/>
        </authorList>
    </citation>
    <scope>NUCLEOTIDE SEQUENCE</scope>
</reference>
<dbReference type="Proteomes" id="UP001295423">
    <property type="component" value="Unassembled WGS sequence"/>
</dbReference>
<protein>
    <submittedName>
        <fullName evidence="1">Uncharacterized protein</fullName>
    </submittedName>
</protein>
<gene>
    <name evidence="1" type="ORF">CYCCA115_LOCUS12305</name>
</gene>
<organism evidence="1 2">
    <name type="scientific">Cylindrotheca closterium</name>
    <dbReference type="NCBI Taxonomy" id="2856"/>
    <lineage>
        <taxon>Eukaryota</taxon>
        <taxon>Sar</taxon>
        <taxon>Stramenopiles</taxon>
        <taxon>Ochrophyta</taxon>
        <taxon>Bacillariophyta</taxon>
        <taxon>Bacillariophyceae</taxon>
        <taxon>Bacillariophycidae</taxon>
        <taxon>Bacillariales</taxon>
        <taxon>Bacillariaceae</taxon>
        <taxon>Cylindrotheca</taxon>
    </lineage>
</organism>
<proteinExistence type="predicted"/>
<accession>A0AAD2JHG7</accession>
<keyword evidence="2" id="KW-1185">Reference proteome</keyword>
<evidence type="ECO:0000313" key="2">
    <source>
        <dbReference type="Proteomes" id="UP001295423"/>
    </source>
</evidence>